<dbReference type="RefSeq" id="WP_128351285.1">
    <property type="nucleotide sequence ID" value="NZ_RSFE01000001.1"/>
</dbReference>
<protein>
    <submittedName>
        <fullName evidence="3">YjbH domain-containing protein</fullName>
    </submittedName>
</protein>
<dbReference type="Proteomes" id="UP000288789">
    <property type="component" value="Unassembled WGS sequence"/>
</dbReference>
<keyword evidence="4" id="KW-1185">Reference proteome</keyword>
<gene>
    <name evidence="3" type="ORF">EGC76_01730</name>
</gene>
<dbReference type="InterPro" id="IPR046459">
    <property type="entry name" value="Caps_syn_GfcC_N"/>
</dbReference>
<reference evidence="3 4" key="1">
    <citation type="submission" date="2018-12" db="EMBL/GenBank/DDBJ databases">
        <authorList>
            <person name="Li A."/>
            <person name="Zhang M."/>
            <person name="Zhu H."/>
        </authorList>
    </citation>
    <scope>NUCLEOTIDE SEQUENCE [LARGE SCALE GENOMIC DNA]</scope>
    <source>
        <strain evidence="3 4">R04H25</strain>
    </source>
</reference>
<accession>A0A443Z7P2</accession>
<evidence type="ECO:0000256" key="1">
    <source>
        <dbReference type="SAM" id="SignalP"/>
    </source>
</evidence>
<evidence type="ECO:0000313" key="3">
    <source>
        <dbReference type="EMBL" id="RWU12958.1"/>
    </source>
</evidence>
<feature type="chain" id="PRO_5019411063" evidence="1">
    <location>
        <begin position="31"/>
        <end position="1024"/>
    </location>
</feature>
<keyword evidence="1" id="KW-0732">Signal</keyword>
<name>A0A443Z7P2_9GAMM</name>
<dbReference type="InterPro" id="IPR010344">
    <property type="entry name" value="YbjH"/>
</dbReference>
<evidence type="ECO:0000313" key="4">
    <source>
        <dbReference type="Proteomes" id="UP000288789"/>
    </source>
</evidence>
<dbReference type="Pfam" id="PF06082">
    <property type="entry name" value="YjbH"/>
    <property type="match status" value="1"/>
</dbReference>
<dbReference type="EMBL" id="RSFE01000001">
    <property type="protein sequence ID" value="RWU12958.1"/>
    <property type="molecule type" value="Genomic_DNA"/>
</dbReference>
<feature type="domain" description="Capsule biosynthesis GfcC-like N-terminal" evidence="2">
    <location>
        <begin position="48"/>
        <end position="143"/>
    </location>
</feature>
<sequence length="1024" mass="116550">MNQRRFIKAANTLSTLVIAAVLATSASANAQESAQEPSQQQPSQQQKVAIKIEGPAQKKQLEFLGTPRLHQVYEQAQISQTEIFWPGVRLVSANMQNQIMQQQRELTQQLYQLQAHFRDNDEHNYAQLAGRVAVQVANWPLIGAEPIGRGHVEEGPKSITFGVDINKKSALTSSYDEARLFLNANPALTADRYQLLLPSIKQHQFEHLQIIGAVWVPFAMTYHPDFTARETAVAEKLKQRFEAITLQEKVVQITAAGDVQTLYIDPHNAYQQEFSAGAKVVALFDTSKLPSRYKHINEQMIELARYWSPMQPQISQQEHFTTLSQYIKDKQEPPMLWLGELHKRQQPSTNDFGSWGLLQMPSGRHADVGEFAFTYFDSEEYRRWAINLQVFPWLEATLRYNDIRTRRYSPYESFSGDQTYKDRGVDFKFRLTEESRWVPETSVGIRDLAGTGLFAGEYVAASKRFGNFDFTAGIGWGYLGKNGNINNPFCELADEFCRREGGFSGRGGTFEVDKWFKGRAAWFGGLEYQTPWDPLTVKVEYDSNNYIREPSTVPMPQDSRWNYGLEYDLGRNMSLKFSYERGNTFMFGFTIRTNFDQMTQPKLDTPPREPQPTKVASIEELKQQEQMNQLRSAISQEASTWVSEIALNEEDKTLTLYGGQNRYRDSEIALERLGRVLASETPESIETYQFVTVSGNTELAQDNIDAEIFKDAIARRTINATTQQAYSRSEVTDAPGETLYGSEFKFAKLPTMSVKPYINQSFGGPEAFYMYQVGLDVRAHYALSKNTFAYTTVSGRILDNYDKFNYLGGREEGPLPRVRTYVREYVTSSDIYLRNLIIGHQEQLSKDLFAFGYVGYQEEMFGGFGGELLYRELDSNWAVGVDVNYARQRDWENHFGFRDYDVITGHVTGYWRPNFFPNTLLTVAAGQFLAGDRGVQVAFEHKFESGIIAGAYAAKTNVSSEEYGEGSFTKGFYISIPFDLIQLRHSAGRGSIGWSPLTRDGGQMLGREFSLFGATDKRSPYYVD</sequence>
<organism evidence="3 4">
    <name type="scientific">Pseudidiomarina gelatinasegens</name>
    <dbReference type="NCBI Taxonomy" id="2487740"/>
    <lineage>
        <taxon>Bacteria</taxon>
        <taxon>Pseudomonadati</taxon>
        <taxon>Pseudomonadota</taxon>
        <taxon>Gammaproteobacteria</taxon>
        <taxon>Alteromonadales</taxon>
        <taxon>Idiomarinaceae</taxon>
        <taxon>Pseudidiomarina</taxon>
    </lineage>
</organism>
<evidence type="ECO:0000259" key="2">
    <source>
        <dbReference type="Pfam" id="PF20616"/>
    </source>
</evidence>
<feature type="signal peptide" evidence="1">
    <location>
        <begin position="1"/>
        <end position="30"/>
    </location>
</feature>
<dbReference type="OrthoDB" id="19542at2"/>
<proteinExistence type="predicted"/>
<dbReference type="AlphaFoldDB" id="A0A443Z7P2"/>
<comment type="caution">
    <text evidence="3">The sequence shown here is derived from an EMBL/GenBank/DDBJ whole genome shotgun (WGS) entry which is preliminary data.</text>
</comment>
<dbReference type="Pfam" id="PF20616">
    <property type="entry name" value="Caps_syn_GfcC_N"/>
    <property type="match status" value="1"/>
</dbReference>